<protein>
    <submittedName>
        <fullName evidence="1">Uncharacterized protein</fullName>
    </submittedName>
</protein>
<evidence type="ECO:0000313" key="2">
    <source>
        <dbReference type="Proteomes" id="UP000215335"/>
    </source>
</evidence>
<dbReference type="AlphaFoldDB" id="A0A232EJR9"/>
<evidence type="ECO:0000313" key="1">
    <source>
        <dbReference type="EMBL" id="OXU18585.1"/>
    </source>
</evidence>
<dbReference type="EMBL" id="NNAY01003957">
    <property type="protein sequence ID" value="OXU18585.1"/>
    <property type="molecule type" value="Genomic_DNA"/>
</dbReference>
<proteinExistence type="predicted"/>
<accession>A0A232EJR9</accession>
<comment type="caution">
    <text evidence="1">The sequence shown here is derived from an EMBL/GenBank/DDBJ whole genome shotgun (WGS) entry which is preliminary data.</text>
</comment>
<keyword evidence="2" id="KW-1185">Reference proteome</keyword>
<organism evidence="1 2">
    <name type="scientific">Trichomalopsis sarcophagae</name>
    <dbReference type="NCBI Taxonomy" id="543379"/>
    <lineage>
        <taxon>Eukaryota</taxon>
        <taxon>Metazoa</taxon>
        <taxon>Ecdysozoa</taxon>
        <taxon>Arthropoda</taxon>
        <taxon>Hexapoda</taxon>
        <taxon>Insecta</taxon>
        <taxon>Pterygota</taxon>
        <taxon>Neoptera</taxon>
        <taxon>Endopterygota</taxon>
        <taxon>Hymenoptera</taxon>
        <taxon>Apocrita</taxon>
        <taxon>Proctotrupomorpha</taxon>
        <taxon>Chalcidoidea</taxon>
        <taxon>Pteromalidae</taxon>
        <taxon>Pteromalinae</taxon>
        <taxon>Trichomalopsis</taxon>
    </lineage>
</organism>
<gene>
    <name evidence="1" type="ORF">TSAR_002144</name>
</gene>
<dbReference type="Proteomes" id="UP000215335">
    <property type="component" value="Unassembled WGS sequence"/>
</dbReference>
<name>A0A232EJR9_9HYME</name>
<sequence length="61" mass="6659">MSLTNFELSITVTLGYESEPTVAVHQHHQDPHAPDDQGCLIATAAGLQRQDTQDNKALEKS</sequence>
<reference evidence="1 2" key="1">
    <citation type="journal article" date="2017" name="Curr. Biol.">
        <title>The Evolution of Venom by Co-option of Single-Copy Genes.</title>
        <authorList>
            <person name="Martinson E.O."/>
            <person name="Mrinalini"/>
            <person name="Kelkar Y.D."/>
            <person name="Chang C.H."/>
            <person name="Werren J.H."/>
        </authorList>
    </citation>
    <scope>NUCLEOTIDE SEQUENCE [LARGE SCALE GENOMIC DNA]</scope>
    <source>
        <strain evidence="1 2">Alberta</strain>
        <tissue evidence="1">Whole body</tissue>
    </source>
</reference>